<dbReference type="Proteomes" id="UP001324287">
    <property type="component" value="Chromosome"/>
</dbReference>
<evidence type="ECO:0000256" key="1">
    <source>
        <dbReference type="SAM" id="MobiDB-lite"/>
    </source>
</evidence>
<feature type="region of interest" description="Disordered" evidence="1">
    <location>
        <begin position="99"/>
        <end position="118"/>
    </location>
</feature>
<accession>A0ABZ1AYK3</accession>
<name>A0ABZ1AYK3_9ACTN</name>
<proteinExistence type="predicted"/>
<reference evidence="2 3" key="1">
    <citation type="submission" date="2023-12" db="EMBL/GenBank/DDBJ databases">
        <title>Blastococcus brunescens sp. nov., an actonobacterium isolated from sandstone collected in sahara desert.</title>
        <authorList>
            <person name="Gtari M."/>
            <person name="Ghodhbane F."/>
        </authorList>
    </citation>
    <scope>NUCLEOTIDE SEQUENCE [LARGE SCALE GENOMIC DNA]</scope>
    <source>
        <strain evidence="2 3">BMG 8361</strain>
    </source>
</reference>
<feature type="compositionally biased region" description="Low complexity" evidence="1">
    <location>
        <begin position="104"/>
        <end position="118"/>
    </location>
</feature>
<evidence type="ECO:0000313" key="3">
    <source>
        <dbReference type="Proteomes" id="UP001324287"/>
    </source>
</evidence>
<organism evidence="2 3">
    <name type="scientific">Blastococcus brunescens</name>
    <dbReference type="NCBI Taxonomy" id="1564165"/>
    <lineage>
        <taxon>Bacteria</taxon>
        <taxon>Bacillati</taxon>
        <taxon>Actinomycetota</taxon>
        <taxon>Actinomycetes</taxon>
        <taxon>Geodermatophilales</taxon>
        <taxon>Geodermatophilaceae</taxon>
        <taxon>Blastococcus</taxon>
    </lineage>
</organism>
<keyword evidence="3" id="KW-1185">Reference proteome</keyword>
<gene>
    <name evidence="2" type="ORF">U6N30_19270</name>
</gene>
<evidence type="ECO:0000313" key="2">
    <source>
        <dbReference type="EMBL" id="WRL62179.1"/>
    </source>
</evidence>
<protein>
    <submittedName>
        <fullName evidence="2">Uncharacterized protein</fullName>
    </submittedName>
</protein>
<dbReference type="RefSeq" id="WP_324273534.1">
    <property type="nucleotide sequence ID" value="NZ_CP141261.1"/>
</dbReference>
<sequence length="118" mass="12784">MTDTVVPDAGARWAALTARFPTTGLWPLLLQSLYDGTERPWDSGEFAPTTETEIDATDAPTVLEDGWRGSLVPIDDPWAPGTGPLLRSIRPSLVSPRRSRRWTSCSSPPAAAAHASVW</sequence>
<dbReference type="EMBL" id="CP141261">
    <property type="protein sequence ID" value="WRL62179.1"/>
    <property type="molecule type" value="Genomic_DNA"/>
</dbReference>